<dbReference type="OrthoDB" id="5348929at2"/>
<dbReference type="GO" id="GO:0005840">
    <property type="term" value="C:ribosome"/>
    <property type="evidence" value="ECO:0007669"/>
    <property type="project" value="UniProtKB-KW"/>
</dbReference>
<keyword evidence="1" id="KW-0472">Membrane</keyword>
<dbReference type="STRING" id="572480.Arnit_1443"/>
<keyword evidence="2" id="KW-0687">Ribonucleoprotein</keyword>
<dbReference type="Proteomes" id="UP000000939">
    <property type="component" value="Chromosome"/>
</dbReference>
<proteinExistence type="predicted"/>
<dbReference type="RefSeq" id="WP_013135245.1">
    <property type="nucleotide sequence ID" value="NC_014166.1"/>
</dbReference>
<sequence length="87" mass="10437">MYKEKIIEYYKLLKEKKVDKYLIIIGIIGVIIGFFFKIPIINQIFVWPVLLGVCIRLYDFTEKIEREIVPYDFNRLLPPPKKNSTKK</sequence>
<evidence type="ECO:0000313" key="3">
    <source>
        <dbReference type="Proteomes" id="UP000000939"/>
    </source>
</evidence>
<keyword evidence="2" id="KW-0689">Ribosomal protein</keyword>
<organism evidence="2 3">
    <name type="scientific">Arcobacter nitrofigilis (strain ATCC 33309 / DSM 7299 / CCUG 15893 / LMG 7604 / NCTC 12251 / CI)</name>
    <name type="common">Campylobacter nitrofigilis</name>
    <dbReference type="NCBI Taxonomy" id="572480"/>
    <lineage>
        <taxon>Bacteria</taxon>
        <taxon>Pseudomonadati</taxon>
        <taxon>Campylobacterota</taxon>
        <taxon>Epsilonproteobacteria</taxon>
        <taxon>Campylobacterales</taxon>
        <taxon>Arcobacteraceae</taxon>
        <taxon>Arcobacter</taxon>
    </lineage>
</organism>
<dbReference type="KEGG" id="ant:Arnit_1443"/>
<dbReference type="AlphaFoldDB" id="D5V5G5"/>
<protein>
    <submittedName>
        <fullName evidence="2">Rps3 small ribosomal protein 3</fullName>
    </submittedName>
</protein>
<dbReference type="HOGENOM" id="CLU_2476611_0_0_7"/>
<accession>D5V5G5</accession>
<keyword evidence="3" id="KW-1185">Reference proteome</keyword>
<dbReference type="EMBL" id="CP001999">
    <property type="protein sequence ID" value="ADG93100.1"/>
    <property type="molecule type" value="Genomic_DNA"/>
</dbReference>
<reference evidence="2 3" key="1">
    <citation type="journal article" date="2010" name="Stand. Genomic Sci.">
        <title>Complete genome sequence of Arcobacter nitrofigilis type strain (CI).</title>
        <authorList>
            <person name="Pati A."/>
            <person name="Gronow S."/>
            <person name="Lapidus A."/>
            <person name="Copeland A."/>
            <person name="Glavina Del Rio T."/>
            <person name="Nolan M."/>
            <person name="Lucas S."/>
            <person name="Tice H."/>
            <person name="Cheng J.F."/>
            <person name="Han C."/>
            <person name="Chertkov O."/>
            <person name="Bruce D."/>
            <person name="Tapia R."/>
            <person name="Goodwin L."/>
            <person name="Pitluck S."/>
            <person name="Liolios K."/>
            <person name="Ivanova N."/>
            <person name="Mavromatis K."/>
            <person name="Chen A."/>
            <person name="Palaniappan K."/>
            <person name="Land M."/>
            <person name="Hauser L."/>
            <person name="Chang Y.J."/>
            <person name="Jeffries C.D."/>
            <person name="Detter J.C."/>
            <person name="Rohde M."/>
            <person name="Goker M."/>
            <person name="Bristow J."/>
            <person name="Eisen J.A."/>
            <person name="Markowitz V."/>
            <person name="Hugenholtz P."/>
            <person name="Klenk H.P."/>
            <person name="Kyrpides N.C."/>
        </authorList>
    </citation>
    <scope>NUCLEOTIDE SEQUENCE [LARGE SCALE GENOMIC DNA]</scope>
    <source>
        <strain evidence="3">ATCC 33309 / DSM 7299 / CCUG 15893 / LMG 7604 / NCTC 12251 / CI</strain>
    </source>
</reference>
<evidence type="ECO:0000256" key="1">
    <source>
        <dbReference type="SAM" id="Phobius"/>
    </source>
</evidence>
<gene>
    <name evidence="2" type="ordered locus">Arnit_1443</name>
</gene>
<name>D5V5G5_ARCNC</name>
<keyword evidence="1" id="KW-0812">Transmembrane</keyword>
<keyword evidence="1" id="KW-1133">Transmembrane helix</keyword>
<feature type="transmembrane region" description="Helical" evidence="1">
    <location>
        <begin position="21"/>
        <end position="38"/>
    </location>
</feature>
<evidence type="ECO:0000313" key="2">
    <source>
        <dbReference type="EMBL" id="ADG93100.1"/>
    </source>
</evidence>